<name>X1DPS8_9ZZZZ</name>
<reference evidence="1" key="1">
    <citation type="journal article" date="2014" name="Front. Microbiol.">
        <title>High frequency of phylogenetically diverse reductive dehalogenase-homologous genes in deep subseafloor sedimentary metagenomes.</title>
        <authorList>
            <person name="Kawai M."/>
            <person name="Futagami T."/>
            <person name="Toyoda A."/>
            <person name="Takaki Y."/>
            <person name="Nishi S."/>
            <person name="Hori S."/>
            <person name="Arai W."/>
            <person name="Tsubouchi T."/>
            <person name="Morono Y."/>
            <person name="Uchiyama I."/>
            <person name="Ito T."/>
            <person name="Fujiyama A."/>
            <person name="Inagaki F."/>
            <person name="Takami H."/>
        </authorList>
    </citation>
    <scope>NUCLEOTIDE SEQUENCE</scope>
    <source>
        <strain evidence="1">Expedition CK06-06</strain>
    </source>
</reference>
<proteinExistence type="predicted"/>
<protein>
    <submittedName>
        <fullName evidence="1">Uncharacterized protein</fullName>
    </submittedName>
</protein>
<evidence type="ECO:0000313" key="1">
    <source>
        <dbReference type="EMBL" id="GAH06969.1"/>
    </source>
</evidence>
<comment type="caution">
    <text evidence="1">The sequence shown here is derived from an EMBL/GenBank/DDBJ whole genome shotgun (WGS) entry which is preliminary data.</text>
</comment>
<organism evidence="1">
    <name type="scientific">marine sediment metagenome</name>
    <dbReference type="NCBI Taxonomy" id="412755"/>
    <lineage>
        <taxon>unclassified sequences</taxon>
        <taxon>metagenomes</taxon>
        <taxon>ecological metagenomes</taxon>
    </lineage>
</organism>
<accession>X1DPS8</accession>
<dbReference type="EMBL" id="BART01034704">
    <property type="protein sequence ID" value="GAH06969.1"/>
    <property type="molecule type" value="Genomic_DNA"/>
</dbReference>
<gene>
    <name evidence="1" type="ORF">S01H4_59229</name>
</gene>
<dbReference type="AlphaFoldDB" id="X1DPS8"/>
<sequence>MMIITLGRSDWVAVILDEAMAESFREFEADEVGTIGANINADASFRKSRRLSGDFIKSSL</sequence>